<comment type="caution">
    <text evidence="2">The sequence shown here is derived from an EMBL/GenBank/DDBJ whole genome shotgun (WGS) entry which is preliminary data.</text>
</comment>
<reference evidence="2" key="1">
    <citation type="submission" date="2016-03" db="EMBL/GenBank/DDBJ databases">
        <title>Mechanisms controlling the formation of the plant cell surface in tip-growing cells are functionally conserved among land plants.</title>
        <authorList>
            <person name="Honkanen S."/>
            <person name="Jones V.A."/>
            <person name="Morieri G."/>
            <person name="Champion C."/>
            <person name="Hetherington A.J."/>
            <person name="Kelly S."/>
            <person name="Saint-Marcoux D."/>
            <person name="Proust H."/>
            <person name="Prescott H."/>
            <person name="Dolan L."/>
        </authorList>
    </citation>
    <scope>NUCLEOTIDE SEQUENCE [LARGE SCALE GENOMIC DNA]</scope>
    <source>
        <tissue evidence="2">Whole gametophyte</tissue>
    </source>
</reference>
<dbReference type="Proteomes" id="UP000077202">
    <property type="component" value="Unassembled WGS sequence"/>
</dbReference>
<evidence type="ECO:0000313" key="2">
    <source>
        <dbReference type="EMBL" id="OAE21613.1"/>
    </source>
</evidence>
<organism evidence="2 3">
    <name type="scientific">Marchantia polymorpha subsp. ruderalis</name>
    <dbReference type="NCBI Taxonomy" id="1480154"/>
    <lineage>
        <taxon>Eukaryota</taxon>
        <taxon>Viridiplantae</taxon>
        <taxon>Streptophyta</taxon>
        <taxon>Embryophyta</taxon>
        <taxon>Marchantiophyta</taxon>
        <taxon>Marchantiopsida</taxon>
        <taxon>Marchantiidae</taxon>
        <taxon>Marchantiales</taxon>
        <taxon>Marchantiaceae</taxon>
        <taxon>Marchantia</taxon>
    </lineage>
</organism>
<evidence type="ECO:0000313" key="3">
    <source>
        <dbReference type="Proteomes" id="UP000077202"/>
    </source>
</evidence>
<sequence length="120" mass="13768">MGFMEGKETRPTTPPDFATSTPASGPMSKKEWDDKNLISLAMFGHYQLLIAHCETAAEAWAELQNANESHDIPMQMHLRDALHTSQEKCRSFEIISEFEAYTCLLRSLPLEYRSFEKVKR</sequence>
<dbReference type="EMBL" id="LVLJ01003379">
    <property type="protein sequence ID" value="OAE21613.1"/>
    <property type="molecule type" value="Genomic_DNA"/>
</dbReference>
<evidence type="ECO:0000256" key="1">
    <source>
        <dbReference type="SAM" id="MobiDB-lite"/>
    </source>
</evidence>
<proteinExistence type="predicted"/>
<keyword evidence="3" id="KW-1185">Reference proteome</keyword>
<feature type="compositionally biased region" description="Basic and acidic residues" evidence="1">
    <location>
        <begin position="1"/>
        <end position="10"/>
    </location>
</feature>
<name>A0A176VMG9_MARPO</name>
<dbReference type="AlphaFoldDB" id="A0A176VMG9"/>
<protein>
    <submittedName>
        <fullName evidence="2">Uncharacterized protein</fullName>
    </submittedName>
</protein>
<gene>
    <name evidence="2" type="ORF">AXG93_939s1210</name>
</gene>
<feature type="region of interest" description="Disordered" evidence="1">
    <location>
        <begin position="1"/>
        <end position="30"/>
    </location>
</feature>
<accession>A0A176VMG9</accession>